<reference evidence="8 9" key="1">
    <citation type="journal article" date="2014" name="Am. J. Bot.">
        <title>Genome assembly and annotation for red clover (Trifolium pratense; Fabaceae).</title>
        <authorList>
            <person name="Istvanek J."/>
            <person name="Jaros M."/>
            <person name="Krenek A."/>
            <person name="Repkova J."/>
        </authorList>
    </citation>
    <scope>NUCLEOTIDE SEQUENCE [LARGE SCALE GENOMIC DNA]</scope>
    <source>
        <strain evidence="9">cv. Tatra</strain>
        <tissue evidence="8">Young leaves</tissue>
    </source>
</reference>
<feature type="non-terminal residue" evidence="8">
    <location>
        <position position="1"/>
    </location>
</feature>
<evidence type="ECO:0000256" key="7">
    <source>
        <dbReference type="RuleBase" id="RU003956"/>
    </source>
</evidence>
<dbReference type="STRING" id="57577.A0A2K3M146"/>
<evidence type="ECO:0000313" key="8">
    <source>
        <dbReference type="EMBL" id="PNX84509.1"/>
    </source>
</evidence>
<dbReference type="AlphaFoldDB" id="A0A2K3M146"/>
<feature type="binding site" evidence="6">
    <location>
        <position position="69"/>
    </location>
    <ligand>
        <name>Zn(2+)</name>
        <dbReference type="ChEBI" id="CHEBI:29105"/>
    </ligand>
</feature>
<dbReference type="Proteomes" id="UP000236291">
    <property type="component" value="Unassembled WGS sequence"/>
</dbReference>
<comment type="function">
    <text evidence="7">Reversible hydration of carbon dioxide.</text>
</comment>
<feature type="binding site" evidence="6">
    <location>
        <position position="71"/>
    </location>
    <ligand>
        <name>Zn(2+)</name>
        <dbReference type="ChEBI" id="CHEBI:29105"/>
    </ligand>
</feature>
<dbReference type="GO" id="GO:0008270">
    <property type="term" value="F:zinc ion binding"/>
    <property type="evidence" value="ECO:0007669"/>
    <property type="project" value="UniProtKB-UniRule"/>
</dbReference>
<dbReference type="InterPro" id="IPR015892">
    <property type="entry name" value="Carbonic_anhydrase_CS"/>
</dbReference>
<dbReference type="GO" id="GO:0004089">
    <property type="term" value="F:carbonate dehydratase activity"/>
    <property type="evidence" value="ECO:0007669"/>
    <property type="project" value="UniProtKB-UniRule"/>
</dbReference>
<reference evidence="8 9" key="2">
    <citation type="journal article" date="2017" name="Front. Plant Sci.">
        <title>Gene Classification and Mining of Molecular Markers Useful in Red Clover (Trifolium pratense) Breeding.</title>
        <authorList>
            <person name="Istvanek J."/>
            <person name="Dluhosova J."/>
            <person name="Dluhos P."/>
            <person name="Patkova L."/>
            <person name="Nedelnik J."/>
            <person name="Repkova J."/>
        </authorList>
    </citation>
    <scope>NUCLEOTIDE SEQUENCE [LARGE SCALE GENOMIC DNA]</scope>
    <source>
        <strain evidence="9">cv. Tatra</strain>
        <tissue evidence="8">Young leaves</tissue>
    </source>
</reference>
<evidence type="ECO:0000256" key="4">
    <source>
        <dbReference type="ARBA" id="ARBA00023239"/>
    </source>
</evidence>
<evidence type="ECO:0000256" key="6">
    <source>
        <dbReference type="PIRSR" id="PIRSR601765-1"/>
    </source>
</evidence>
<evidence type="ECO:0000313" key="9">
    <source>
        <dbReference type="Proteomes" id="UP000236291"/>
    </source>
</evidence>
<dbReference type="SUPFAM" id="SSF53056">
    <property type="entry name" value="beta-carbonic anhydrase, cab"/>
    <property type="match status" value="1"/>
</dbReference>
<dbReference type="EC" id="4.2.1.1" evidence="2 7"/>
<protein>
    <recommendedName>
        <fullName evidence="2 7">Carbonic anhydrase</fullName>
        <ecNumber evidence="2 7">4.2.1.1</ecNumber>
    </recommendedName>
    <alternativeName>
        <fullName evidence="7">Carbonate dehydratase</fullName>
    </alternativeName>
</protein>
<dbReference type="EMBL" id="ASHM01046533">
    <property type="protein sequence ID" value="PNX84509.1"/>
    <property type="molecule type" value="Genomic_DNA"/>
</dbReference>
<dbReference type="SMART" id="SM00947">
    <property type="entry name" value="Pro_CA"/>
    <property type="match status" value="1"/>
</dbReference>
<proteinExistence type="inferred from homology"/>
<comment type="caution">
    <text evidence="8">The sequence shown here is derived from an EMBL/GenBank/DDBJ whole genome shotgun (WGS) entry which is preliminary data.</text>
</comment>
<dbReference type="PANTHER" id="PTHR11002:SF19">
    <property type="entry name" value="BETA CARBONIC ANHYDRASE 6, MITOCHONDRIAL"/>
    <property type="match status" value="1"/>
</dbReference>
<dbReference type="InterPro" id="IPR036874">
    <property type="entry name" value="Carbonic_anhydrase_sf"/>
</dbReference>
<organism evidence="8 9">
    <name type="scientific">Trifolium pratense</name>
    <name type="common">Red clover</name>
    <dbReference type="NCBI Taxonomy" id="57577"/>
    <lineage>
        <taxon>Eukaryota</taxon>
        <taxon>Viridiplantae</taxon>
        <taxon>Streptophyta</taxon>
        <taxon>Embryophyta</taxon>
        <taxon>Tracheophyta</taxon>
        <taxon>Spermatophyta</taxon>
        <taxon>Magnoliopsida</taxon>
        <taxon>eudicotyledons</taxon>
        <taxon>Gunneridae</taxon>
        <taxon>Pentapetalae</taxon>
        <taxon>rosids</taxon>
        <taxon>fabids</taxon>
        <taxon>Fabales</taxon>
        <taxon>Fabaceae</taxon>
        <taxon>Papilionoideae</taxon>
        <taxon>50 kb inversion clade</taxon>
        <taxon>NPAAA clade</taxon>
        <taxon>Hologalegina</taxon>
        <taxon>IRL clade</taxon>
        <taxon>Trifolieae</taxon>
        <taxon>Trifolium</taxon>
    </lineage>
</organism>
<evidence type="ECO:0000256" key="3">
    <source>
        <dbReference type="ARBA" id="ARBA00022833"/>
    </source>
</evidence>
<name>A0A2K3M146_TRIPR</name>
<dbReference type="PANTHER" id="PTHR11002">
    <property type="entry name" value="CARBONIC ANHYDRASE"/>
    <property type="match status" value="1"/>
</dbReference>
<dbReference type="InterPro" id="IPR001765">
    <property type="entry name" value="Carbonic_anhydrase"/>
</dbReference>
<sequence length="141" mass="16187">REKQPEDLSNESKDLNVGNYMVETDGYMNLFGLMKQRFLNFKNQKYIKELEHFQSLAEAQYPKFMVIACADSRVCPSNILGFQPGEVFMIRNIANLVPVMKNGPSECNAALQFAVTTLQALCGKTVFRVYSFWFISSYDKE</sequence>
<keyword evidence="4 7" id="KW-0456">Lyase</keyword>
<comment type="catalytic activity">
    <reaction evidence="5 7">
        <text>hydrogencarbonate + H(+) = CO2 + H2O</text>
        <dbReference type="Rhea" id="RHEA:10748"/>
        <dbReference type="ChEBI" id="CHEBI:15377"/>
        <dbReference type="ChEBI" id="CHEBI:15378"/>
        <dbReference type="ChEBI" id="CHEBI:16526"/>
        <dbReference type="ChEBI" id="CHEBI:17544"/>
        <dbReference type="EC" id="4.2.1.1"/>
    </reaction>
</comment>
<evidence type="ECO:0000256" key="2">
    <source>
        <dbReference type="ARBA" id="ARBA00012925"/>
    </source>
</evidence>
<dbReference type="ExpressionAtlas" id="A0A2K3M146">
    <property type="expression patterns" value="baseline"/>
</dbReference>
<comment type="similarity">
    <text evidence="1 7">Belongs to the beta-class carbonic anhydrase family.</text>
</comment>
<dbReference type="Gene3D" id="3.40.1050.10">
    <property type="entry name" value="Carbonic anhydrase"/>
    <property type="match status" value="1"/>
</dbReference>
<keyword evidence="6" id="KW-0479">Metal-binding</keyword>
<keyword evidence="3 6" id="KW-0862">Zinc</keyword>
<comment type="cofactor">
    <cofactor evidence="6">
        <name>Zn(2+)</name>
        <dbReference type="ChEBI" id="CHEBI:29105"/>
    </cofactor>
    <text evidence="6">Binds 1 zinc ion per subunit.</text>
</comment>
<dbReference type="PROSITE" id="PS00704">
    <property type="entry name" value="PROK_CO2_ANHYDRASE_1"/>
    <property type="match status" value="1"/>
</dbReference>
<evidence type="ECO:0000256" key="1">
    <source>
        <dbReference type="ARBA" id="ARBA00006217"/>
    </source>
</evidence>
<gene>
    <name evidence="8" type="ORF">L195_g040570</name>
</gene>
<evidence type="ECO:0000256" key="5">
    <source>
        <dbReference type="ARBA" id="ARBA00048348"/>
    </source>
</evidence>
<dbReference type="GO" id="GO:0015976">
    <property type="term" value="P:carbon utilization"/>
    <property type="evidence" value="ECO:0007669"/>
    <property type="project" value="InterPro"/>
</dbReference>
<accession>A0A2K3M146</accession>
<dbReference type="Pfam" id="PF00484">
    <property type="entry name" value="Pro_CA"/>
    <property type="match status" value="1"/>
</dbReference>